<evidence type="ECO:0000313" key="1">
    <source>
        <dbReference type="EMBL" id="CAE0324785.1"/>
    </source>
</evidence>
<reference evidence="1" key="1">
    <citation type="submission" date="2021-01" db="EMBL/GenBank/DDBJ databases">
        <authorList>
            <person name="Corre E."/>
            <person name="Pelletier E."/>
            <person name="Niang G."/>
            <person name="Scheremetjew M."/>
            <person name="Finn R."/>
            <person name="Kale V."/>
            <person name="Holt S."/>
            <person name="Cochrane G."/>
            <person name="Meng A."/>
            <person name="Brown T."/>
            <person name="Cohen L."/>
        </authorList>
    </citation>
    <scope>NUCLEOTIDE SEQUENCE</scope>
    <source>
        <strain evidence="1">S3</strain>
    </source>
</reference>
<proteinExistence type="predicted"/>
<dbReference type="AlphaFoldDB" id="A0A7S3MW87"/>
<dbReference type="InterPro" id="IPR020339">
    <property type="entry name" value="C20orf85-like"/>
</dbReference>
<dbReference type="EMBL" id="HBIH01013144">
    <property type="protein sequence ID" value="CAE0324785.1"/>
    <property type="molecule type" value="Transcribed_RNA"/>
</dbReference>
<gene>
    <name evidence="1" type="ORF">SINC0208_LOCUS5407</name>
</gene>
<organism evidence="1">
    <name type="scientific">Strombidium inclinatum</name>
    <dbReference type="NCBI Taxonomy" id="197538"/>
    <lineage>
        <taxon>Eukaryota</taxon>
        <taxon>Sar</taxon>
        <taxon>Alveolata</taxon>
        <taxon>Ciliophora</taxon>
        <taxon>Intramacronucleata</taxon>
        <taxon>Spirotrichea</taxon>
        <taxon>Oligotrichia</taxon>
        <taxon>Strombidiidae</taxon>
        <taxon>Strombidium</taxon>
    </lineage>
</organism>
<protein>
    <submittedName>
        <fullName evidence="1">Uncharacterized protein</fullName>
    </submittedName>
</protein>
<dbReference type="Pfam" id="PF14945">
    <property type="entry name" value="LLC1"/>
    <property type="match status" value="1"/>
</dbReference>
<accession>A0A7S3MW87</accession>
<name>A0A7S3MW87_9SPIT</name>
<sequence length="118" mass="13628">MAEEPVTAGKRKDISVVAEDKNWRSYINNELTCAERWHHDWGFLAGGALEDGKEPEIKSRDQRINELEEKFNTMKARDYVTASQKIGRGDTLEMFPMKHLNIQKSPDLMACPRRPPKK</sequence>